<proteinExistence type="predicted"/>
<dbReference type="AlphaFoldDB" id="A0A0A9GMQ3"/>
<name>A0A0A9GMQ3_ARUDO</name>
<reference evidence="1" key="1">
    <citation type="submission" date="2014-09" db="EMBL/GenBank/DDBJ databases">
        <authorList>
            <person name="Magalhaes I.L.F."/>
            <person name="Oliveira U."/>
            <person name="Santos F.R."/>
            <person name="Vidigal T.H.D.A."/>
            <person name="Brescovit A.D."/>
            <person name="Santos A.J."/>
        </authorList>
    </citation>
    <scope>NUCLEOTIDE SEQUENCE</scope>
    <source>
        <tissue evidence="1">Shoot tissue taken approximately 20 cm above the soil surface</tissue>
    </source>
</reference>
<protein>
    <submittedName>
        <fullName evidence="1">Uncharacterized protein</fullName>
    </submittedName>
</protein>
<sequence>MLKSQGSIDRRFFRLSALFQRLPGVIFSPTKGSTSRCRIHPMQPMFPFRRNSMISS</sequence>
<reference evidence="1" key="2">
    <citation type="journal article" date="2015" name="Data Brief">
        <title>Shoot transcriptome of the giant reed, Arundo donax.</title>
        <authorList>
            <person name="Barrero R.A."/>
            <person name="Guerrero F.D."/>
            <person name="Moolhuijzen P."/>
            <person name="Goolsby J.A."/>
            <person name="Tidwell J."/>
            <person name="Bellgard S.E."/>
            <person name="Bellgard M.I."/>
        </authorList>
    </citation>
    <scope>NUCLEOTIDE SEQUENCE</scope>
    <source>
        <tissue evidence="1">Shoot tissue taken approximately 20 cm above the soil surface</tissue>
    </source>
</reference>
<evidence type="ECO:0000313" key="1">
    <source>
        <dbReference type="EMBL" id="JAE21953.1"/>
    </source>
</evidence>
<accession>A0A0A9GMQ3</accession>
<organism evidence="1">
    <name type="scientific">Arundo donax</name>
    <name type="common">Giant reed</name>
    <name type="synonym">Donax arundinaceus</name>
    <dbReference type="NCBI Taxonomy" id="35708"/>
    <lineage>
        <taxon>Eukaryota</taxon>
        <taxon>Viridiplantae</taxon>
        <taxon>Streptophyta</taxon>
        <taxon>Embryophyta</taxon>
        <taxon>Tracheophyta</taxon>
        <taxon>Spermatophyta</taxon>
        <taxon>Magnoliopsida</taxon>
        <taxon>Liliopsida</taxon>
        <taxon>Poales</taxon>
        <taxon>Poaceae</taxon>
        <taxon>PACMAD clade</taxon>
        <taxon>Arundinoideae</taxon>
        <taxon>Arundineae</taxon>
        <taxon>Arundo</taxon>
    </lineage>
</organism>
<dbReference type="EMBL" id="GBRH01175943">
    <property type="protein sequence ID" value="JAE21953.1"/>
    <property type="molecule type" value="Transcribed_RNA"/>
</dbReference>